<evidence type="ECO:0000313" key="3">
    <source>
        <dbReference type="Proteomes" id="UP000018896"/>
    </source>
</evidence>
<sequence>MLNSKLKKNSLETLKKLNNQYSELGEIVQTNSIELLDIRNDSSNSIKEIENYVNTLANKPKEFDITFAEVKIYMEKFQAILDIEYDEKKANQISGGIAGAGVAMGAGVAAFGPTAALAVATTFGTASTGTAISALSGAAATKAALAWLGGGALAAGGGGMVAGKALLALAGPVGWAIGGSALVGGALFANKKNKDLAVQAQNESIEVQKQIAILDAANIEIHELIELNTLHLANIEQQLALLTETGPSDYGDFTVEQKQEIGSLVNNTLSLSKLINKKVGK</sequence>
<evidence type="ECO:0000313" key="2">
    <source>
        <dbReference type="EMBL" id="GAE34066.1"/>
    </source>
</evidence>
<dbReference type="EMBL" id="BAUV01000005">
    <property type="protein sequence ID" value="GAE34066.1"/>
    <property type="molecule type" value="Genomic_DNA"/>
</dbReference>
<dbReference type="STRING" id="1236973.JCM9157_1099"/>
<gene>
    <name evidence="2" type="ORF">JCM9157_1099</name>
</gene>
<keyword evidence="1" id="KW-0472">Membrane</keyword>
<dbReference type="Proteomes" id="UP000018896">
    <property type="component" value="Unassembled WGS sequence"/>
</dbReference>
<keyword evidence="1" id="KW-0812">Transmembrane</keyword>
<keyword evidence="3" id="KW-1185">Reference proteome</keyword>
<feature type="transmembrane region" description="Helical" evidence="1">
    <location>
        <begin position="144"/>
        <end position="163"/>
    </location>
</feature>
<evidence type="ECO:0000256" key="1">
    <source>
        <dbReference type="SAM" id="Phobius"/>
    </source>
</evidence>
<comment type="caution">
    <text evidence="2">The sequence shown here is derived from an EMBL/GenBank/DDBJ whole genome shotgun (WGS) entry which is preliminary data.</text>
</comment>
<feature type="transmembrane region" description="Helical" evidence="1">
    <location>
        <begin position="169"/>
        <end position="189"/>
    </location>
</feature>
<dbReference type="AlphaFoldDB" id="W4QPS0"/>
<dbReference type="OrthoDB" id="517761at2"/>
<organism evidence="2 3">
    <name type="scientific">Halalkalibacter akibai (strain ATCC 43226 / DSM 21942 / CIP 109018 / JCM 9157 / 1139)</name>
    <name type="common">Bacillus akibai</name>
    <dbReference type="NCBI Taxonomy" id="1236973"/>
    <lineage>
        <taxon>Bacteria</taxon>
        <taxon>Bacillati</taxon>
        <taxon>Bacillota</taxon>
        <taxon>Bacilli</taxon>
        <taxon>Bacillales</taxon>
        <taxon>Bacillaceae</taxon>
        <taxon>Halalkalibacter</taxon>
    </lineage>
</organism>
<name>W4QPS0_HALA3</name>
<protein>
    <submittedName>
        <fullName evidence="2">Uncharacterized protein</fullName>
    </submittedName>
</protein>
<dbReference type="RefSeq" id="WP_035662807.1">
    <property type="nucleotide sequence ID" value="NZ_BAUV01000005.1"/>
</dbReference>
<proteinExistence type="predicted"/>
<dbReference type="eggNOG" id="ENOG5030AAW">
    <property type="taxonomic scope" value="Bacteria"/>
</dbReference>
<accession>W4QPS0</accession>
<keyword evidence="1" id="KW-1133">Transmembrane helix</keyword>
<reference evidence="2 3" key="1">
    <citation type="journal article" date="2014" name="Genome Announc.">
        <title>Draft Genome Sequences of Three Alkaliphilic Bacillus Strains, Bacillus wakoensis JCM 9140T, Bacillus akibai JCM 9157T, and Bacillus hemicellulosilyticus JCM 9152T.</title>
        <authorList>
            <person name="Yuki M."/>
            <person name="Oshima K."/>
            <person name="Suda W."/>
            <person name="Oshida Y."/>
            <person name="Kitamura K."/>
            <person name="Iida T."/>
            <person name="Hattori M."/>
            <person name="Ohkuma M."/>
        </authorList>
    </citation>
    <scope>NUCLEOTIDE SEQUENCE [LARGE SCALE GENOMIC DNA]</scope>
    <source>
        <strain evidence="2 3">JCM 9157</strain>
    </source>
</reference>